<dbReference type="Proteomes" id="UP000811246">
    <property type="component" value="Chromosome 4"/>
</dbReference>
<evidence type="ECO:0000313" key="2">
    <source>
        <dbReference type="Proteomes" id="UP000811246"/>
    </source>
</evidence>
<reference evidence="1" key="1">
    <citation type="submission" date="2021-01" db="EMBL/GenBank/DDBJ databases">
        <authorList>
            <person name="Lovell J.T."/>
            <person name="Bentley N."/>
            <person name="Bhattarai G."/>
            <person name="Jenkins J.W."/>
            <person name="Sreedasyam A."/>
            <person name="Alarcon Y."/>
            <person name="Bock C."/>
            <person name="Boston L."/>
            <person name="Carlson J."/>
            <person name="Cervantes K."/>
            <person name="Clermont K."/>
            <person name="Krom N."/>
            <person name="Kubenka K."/>
            <person name="Mamidi S."/>
            <person name="Mattison C."/>
            <person name="Monteros M."/>
            <person name="Pisani C."/>
            <person name="Plott C."/>
            <person name="Rajasekar S."/>
            <person name="Rhein H.S."/>
            <person name="Rohla C."/>
            <person name="Song M."/>
            <person name="Hilaire R.S."/>
            <person name="Shu S."/>
            <person name="Wells L."/>
            <person name="Wang X."/>
            <person name="Webber J."/>
            <person name="Heerema R.J."/>
            <person name="Klein P."/>
            <person name="Conner P."/>
            <person name="Grauke L."/>
            <person name="Grimwood J."/>
            <person name="Schmutz J."/>
            <person name="Randall J.J."/>
        </authorList>
    </citation>
    <scope>NUCLEOTIDE SEQUENCE</scope>
    <source>
        <tissue evidence="1">Leaf</tissue>
    </source>
</reference>
<accession>A0A922FEE1</accession>
<sequence>MSFVDHQTCDLNMKGFQKHEAAACSHHMRCISKFQQSESS</sequence>
<comment type="caution">
    <text evidence="1">The sequence shown here is derived from an EMBL/GenBank/DDBJ whole genome shotgun (WGS) entry which is preliminary data.</text>
</comment>
<proteinExistence type="predicted"/>
<dbReference type="AlphaFoldDB" id="A0A922FEE1"/>
<dbReference type="EMBL" id="CM031828">
    <property type="protein sequence ID" value="KAG6719035.1"/>
    <property type="molecule type" value="Genomic_DNA"/>
</dbReference>
<organism evidence="1 2">
    <name type="scientific">Carya illinoinensis</name>
    <name type="common">Pecan</name>
    <dbReference type="NCBI Taxonomy" id="32201"/>
    <lineage>
        <taxon>Eukaryota</taxon>
        <taxon>Viridiplantae</taxon>
        <taxon>Streptophyta</taxon>
        <taxon>Embryophyta</taxon>
        <taxon>Tracheophyta</taxon>
        <taxon>Spermatophyta</taxon>
        <taxon>Magnoliopsida</taxon>
        <taxon>eudicotyledons</taxon>
        <taxon>Gunneridae</taxon>
        <taxon>Pentapetalae</taxon>
        <taxon>rosids</taxon>
        <taxon>fabids</taxon>
        <taxon>Fagales</taxon>
        <taxon>Juglandaceae</taxon>
        <taxon>Carya</taxon>
    </lineage>
</organism>
<name>A0A922FEE1_CARIL</name>
<evidence type="ECO:0000313" key="1">
    <source>
        <dbReference type="EMBL" id="KAG6719035.1"/>
    </source>
</evidence>
<protein>
    <submittedName>
        <fullName evidence="1">Uncharacterized protein</fullName>
    </submittedName>
</protein>
<gene>
    <name evidence="1" type="ORF">I3842_04G183400</name>
</gene>